<feature type="region of interest" description="Disordered" evidence="1">
    <location>
        <begin position="719"/>
        <end position="813"/>
    </location>
</feature>
<feature type="transmembrane region" description="Helical" evidence="2">
    <location>
        <begin position="474"/>
        <end position="494"/>
    </location>
</feature>
<keyword evidence="5" id="KW-1185">Reference proteome</keyword>
<dbReference type="OMA" id="LFYNYPR"/>
<feature type="domain" description="PGG" evidence="3">
    <location>
        <begin position="22"/>
        <end position="131"/>
    </location>
</feature>
<feature type="transmembrane region" description="Helical" evidence="2">
    <location>
        <begin position="865"/>
        <end position="887"/>
    </location>
</feature>
<dbReference type="Gramene" id="ORUFI06G12150.1">
    <property type="protein sequence ID" value="ORUFI06G12150.1"/>
    <property type="gene ID" value="ORUFI06G12150"/>
</dbReference>
<feature type="transmembrane region" description="Helical" evidence="2">
    <location>
        <begin position="425"/>
        <end position="444"/>
    </location>
</feature>
<reference evidence="5" key="1">
    <citation type="submission" date="2013-06" db="EMBL/GenBank/DDBJ databases">
        <authorList>
            <person name="Zhao Q."/>
        </authorList>
    </citation>
    <scope>NUCLEOTIDE SEQUENCE</scope>
    <source>
        <strain evidence="5">cv. W1943</strain>
    </source>
</reference>
<feature type="transmembrane region" description="Helical" evidence="2">
    <location>
        <begin position="321"/>
        <end position="341"/>
    </location>
</feature>
<name>A0A0E0PWM4_ORYRU</name>
<reference evidence="4" key="2">
    <citation type="submission" date="2015-06" db="UniProtKB">
        <authorList>
            <consortium name="EnsemblPlants"/>
        </authorList>
    </citation>
    <scope>IDENTIFICATION</scope>
</reference>
<feature type="transmembrane region" description="Helical" evidence="2">
    <location>
        <begin position="201"/>
        <end position="225"/>
    </location>
</feature>
<dbReference type="HOGENOM" id="CLU_007110_1_0_1"/>
<keyword evidence="2" id="KW-0472">Membrane</keyword>
<feature type="transmembrane region" description="Helical" evidence="2">
    <location>
        <begin position="819"/>
        <end position="836"/>
    </location>
</feature>
<evidence type="ECO:0000256" key="2">
    <source>
        <dbReference type="SAM" id="Phobius"/>
    </source>
</evidence>
<dbReference type="AlphaFoldDB" id="A0A0E0PWM4"/>
<evidence type="ECO:0000313" key="5">
    <source>
        <dbReference type="Proteomes" id="UP000008022"/>
    </source>
</evidence>
<feature type="transmembrane region" description="Helical" evidence="2">
    <location>
        <begin position="108"/>
        <end position="127"/>
    </location>
</feature>
<feature type="transmembrane region" description="Helical" evidence="2">
    <location>
        <begin position="501"/>
        <end position="519"/>
    </location>
</feature>
<accession>A0A0E0PWM4</accession>
<dbReference type="STRING" id="4529.A0A0E0PWM4"/>
<evidence type="ECO:0000256" key="1">
    <source>
        <dbReference type="SAM" id="MobiDB-lite"/>
    </source>
</evidence>
<dbReference type="eggNOG" id="KOG0504">
    <property type="taxonomic scope" value="Eukaryota"/>
</dbReference>
<dbReference type="EnsemblPlants" id="ORUFI06G12150.1">
    <property type="protein sequence ID" value="ORUFI06G12150.1"/>
    <property type="gene ID" value="ORUFI06G12150"/>
</dbReference>
<protein>
    <recommendedName>
        <fullName evidence="3">PGG domain-containing protein</fullName>
    </recommendedName>
</protein>
<evidence type="ECO:0000259" key="3">
    <source>
        <dbReference type="Pfam" id="PF13962"/>
    </source>
</evidence>
<feature type="transmembrane region" description="Helical" evidence="2">
    <location>
        <begin position="245"/>
        <end position="269"/>
    </location>
</feature>
<feature type="transmembrane region" description="Helical" evidence="2">
    <location>
        <begin position="688"/>
        <end position="708"/>
    </location>
</feature>
<feature type="transmembrane region" description="Helical" evidence="2">
    <location>
        <begin position="289"/>
        <end position="309"/>
    </location>
</feature>
<feature type="transmembrane region" description="Helical" evidence="2">
    <location>
        <begin position="139"/>
        <end position="158"/>
    </location>
</feature>
<dbReference type="Proteomes" id="UP000008022">
    <property type="component" value="Unassembled WGS sequence"/>
</dbReference>
<dbReference type="InterPro" id="IPR026961">
    <property type="entry name" value="PGG_dom"/>
</dbReference>
<feature type="domain" description="PGG" evidence="3">
    <location>
        <begin position="193"/>
        <end position="315"/>
    </location>
</feature>
<proteinExistence type="predicted"/>
<feature type="compositionally biased region" description="Basic and acidic residues" evidence="1">
    <location>
        <begin position="782"/>
        <end position="810"/>
    </location>
</feature>
<sequence>MANQQLLEESKDEHRPLEYCLRKYLLLLAIMVATVTYAAGFNPPGGVWQNTEAGHLAGESIIRDTYYPRYLVFFYCNAAAFALSIVVIILIFILAVVHEKKGLWISMIPLRVAMVLDLLGLVGAYAAGTSRGVLKAKNACVLVAIFVYMAVQVVLTSFSEKSQLFRCTGDSKKKEAKGQLESADGKGEINKEEEKERRRKLLLLLATFVMSITYLAGLSAPGGYWDSSKEGHIAGDPVMREHHSIRLKAFFTFNAIAFVMSLLIIMLLLDKQLVIPLLKGKNQNKTSPVRTFVLKAYIFIALVGLAGAYATGSSRECDTTIYVGSLVLAVLACIIVLKAIISCQTYSNDRSNNVEEQTSTGNCRAQINTSNGGAESVSSNGGAESVSSNARAQPTTTNGGEETKTSNAGAQKNTRNADFMDQAQSLVVLLSTLVATVAYQAGLVPPGGVWQDNWNGHEAGDSILLSMQPERYRVFFYCNSIAFAASLVIIILVQYKPILKLRVLQFAMILDLFGLIGAYSSGSCRDVTTSIYVIALAGAVLIYVVIHVLFVTLEDEDIRKEGREKDRKLEDKRRKRLLLFAVLCVTLTYQAGLTPPGGFWLMDDEFGHHAGDPVLFYNYPRRYKAFFYCNSTSFMSSIALIILLVNPNLYRPAIRSYALSVCTAVGMFALLCAYAAGSTQHLKTSIYIFGLVLLVFFIMIVLLIYSYWRQKRIMSYNKEDTEKGKSPGTQNEDITKQDSKTVKPTGTKSDVEMEEDDITAKSTKLKENDSTGKSSEIEDEGEAKQNRLEHSIERAKQETATESPKKDDKSKKKHATRKYLMLLGVLAASVTYQAGLNPPGGVWQGNSNDHAAGNPVMHDKKRYRYLIFFYSNSTSFVASIVVIILLLPEKLLGEAWSLNVMNITIVLDLLGLLLAYMAGSRMRLQSSGYFVVFVIGALGFAAIHKIWSYLQRKRNDQHRLTLINSVFFESPYPIFRIQNRIFFSKFSKAIGMPHVIPGLMKAVGIVYSEGD</sequence>
<dbReference type="PANTHER" id="PTHR24177">
    <property type="entry name" value="CASKIN"/>
    <property type="match status" value="1"/>
</dbReference>
<feature type="transmembrane region" description="Helical" evidence="2">
    <location>
        <begin position="625"/>
        <end position="645"/>
    </location>
</feature>
<feature type="transmembrane region" description="Helical" evidence="2">
    <location>
        <begin position="899"/>
        <end position="918"/>
    </location>
</feature>
<keyword evidence="2" id="KW-1133">Transmembrane helix</keyword>
<feature type="transmembrane region" description="Helical" evidence="2">
    <location>
        <begin position="531"/>
        <end position="553"/>
    </location>
</feature>
<feature type="transmembrane region" description="Helical" evidence="2">
    <location>
        <begin position="72"/>
        <end position="96"/>
    </location>
</feature>
<feature type="transmembrane region" description="Helical" evidence="2">
    <location>
        <begin position="577"/>
        <end position="593"/>
    </location>
</feature>
<feature type="domain" description="PGG" evidence="3">
    <location>
        <begin position="571"/>
        <end position="679"/>
    </location>
</feature>
<dbReference type="Pfam" id="PF13962">
    <property type="entry name" value="PGG"/>
    <property type="match status" value="5"/>
</dbReference>
<organism evidence="4 5">
    <name type="scientific">Oryza rufipogon</name>
    <name type="common">Brownbeard rice</name>
    <name type="synonym">Asian wild rice</name>
    <dbReference type="NCBI Taxonomy" id="4529"/>
    <lineage>
        <taxon>Eukaryota</taxon>
        <taxon>Viridiplantae</taxon>
        <taxon>Streptophyta</taxon>
        <taxon>Embryophyta</taxon>
        <taxon>Tracheophyta</taxon>
        <taxon>Spermatophyta</taxon>
        <taxon>Magnoliopsida</taxon>
        <taxon>Liliopsida</taxon>
        <taxon>Poales</taxon>
        <taxon>Poaceae</taxon>
        <taxon>BOP clade</taxon>
        <taxon>Oryzoideae</taxon>
        <taxon>Oryzeae</taxon>
        <taxon>Oryzinae</taxon>
        <taxon>Oryza</taxon>
    </lineage>
</organism>
<feature type="transmembrane region" description="Helical" evidence="2">
    <location>
        <begin position="21"/>
        <end position="40"/>
    </location>
</feature>
<keyword evidence="2" id="KW-0812">Transmembrane</keyword>
<dbReference type="PANTHER" id="PTHR24177:SF465">
    <property type="entry name" value="OS06G0294400 PROTEIN"/>
    <property type="match status" value="1"/>
</dbReference>
<evidence type="ECO:0000313" key="4">
    <source>
        <dbReference type="EnsemblPlants" id="ORUFI06G12150.1"/>
    </source>
</evidence>
<dbReference type="GO" id="GO:0016020">
    <property type="term" value="C:membrane"/>
    <property type="evidence" value="ECO:0007669"/>
    <property type="project" value="TreeGrafter"/>
</dbReference>
<feature type="region of interest" description="Disordered" evidence="1">
    <location>
        <begin position="351"/>
        <end position="414"/>
    </location>
</feature>
<feature type="domain" description="PGG" evidence="3">
    <location>
        <begin position="811"/>
        <end position="921"/>
    </location>
</feature>
<feature type="domain" description="PGG" evidence="3">
    <location>
        <begin position="420"/>
        <end position="525"/>
    </location>
</feature>
<feature type="transmembrane region" description="Helical" evidence="2">
    <location>
        <begin position="657"/>
        <end position="676"/>
    </location>
</feature>
<feature type="transmembrane region" description="Helical" evidence="2">
    <location>
        <begin position="930"/>
        <end position="950"/>
    </location>
</feature>